<dbReference type="GO" id="GO:0016747">
    <property type="term" value="F:acyltransferase activity, transferring groups other than amino-acyl groups"/>
    <property type="evidence" value="ECO:0007669"/>
    <property type="project" value="InterPro"/>
</dbReference>
<evidence type="ECO:0000313" key="2">
    <source>
        <dbReference type="EMBL" id="SOC57720.1"/>
    </source>
</evidence>
<sequence>MMGPMLRTYTPADHDALVELFARAGVDAPGGELWRHLPSERMIYLDPYIEHCPDTLFLAEVEGDLVGYLTGCPDSALIPGEDERFTKAVMEHKLMLRPRSLPFFLRSLSDVVRTKMRGGEVAAGEAVNHRWPAHLHINLAPEARGTGVAQEMMERWQDWLTHSGSPGCHLQTLVENTRATRFFAKCGFVPHGSTPLVPGVRYRARPVHQQTMVWTPPKAG</sequence>
<dbReference type="Proteomes" id="UP000219688">
    <property type="component" value="Unassembled WGS sequence"/>
</dbReference>
<proteinExistence type="predicted"/>
<gene>
    <name evidence="2" type="ORF">SAMN05421879_11535</name>
</gene>
<reference evidence="3" key="1">
    <citation type="submission" date="2017-08" db="EMBL/GenBank/DDBJ databases">
        <authorList>
            <person name="Varghese N."/>
            <person name="Submissions S."/>
        </authorList>
    </citation>
    <scope>NUCLEOTIDE SEQUENCE [LARGE SCALE GENOMIC DNA]</scope>
    <source>
        <strain evidence="3">USBA17B2</strain>
    </source>
</reference>
<dbReference type="InterPro" id="IPR016181">
    <property type="entry name" value="Acyl_CoA_acyltransferase"/>
</dbReference>
<dbReference type="SUPFAM" id="SSF55729">
    <property type="entry name" value="Acyl-CoA N-acyltransferases (Nat)"/>
    <property type="match status" value="1"/>
</dbReference>
<name>A0A285VUG5_9MICO</name>
<evidence type="ECO:0000259" key="1">
    <source>
        <dbReference type="PROSITE" id="PS51186"/>
    </source>
</evidence>
<dbReference type="InterPro" id="IPR000182">
    <property type="entry name" value="GNAT_dom"/>
</dbReference>
<keyword evidence="2" id="KW-0808">Transferase</keyword>
<feature type="domain" description="N-acetyltransferase" evidence="1">
    <location>
        <begin position="4"/>
        <end position="217"/>
    </location>
</feature>
<dbReference type="EMBL" id="OBQK01000015">
    <property type="protein sequence ID" value="SOC57720.1"/>
    <property type="molecule type" value="Genomic_DNA"/>
</dbReference>
<dbReference type="PROSITE" id="PS51186">
    <property type="entry name" value="GNAT"/>
    <property type="match status" value="1"/>
</dbReference>
<dbReference type="Gene3D" id="3.40.630.30">
    <property type="match status" value="1"/>
</dbReference>
<organism evidence="2 3">
    <name type="scientific">Ornithinimicrobium cerasi</name>
    <dbReference type="NCBI Taxonomy" id="2248773"/>
    <lineage>
        <taxon>Bacteria</taxon>
        <taxon>Bacillati</taxon>
        <taxon>Actinomycetota</taxon>
        <taxon>Actinomycetes</taxon>
        <taxon>Micrococcales</taxon>
        <taxon>Ornithinimicrobiaceae</taxon>
        <taxon>Ornithinimicrobium</taxon>
    </lineage>
</organism>
<evidence type="ECO:0000313" key="3">
    <source>
        <dbReference type="Proteomes" id="UP000219688"/>
    </source>
</evidence>
<dbReference type="AlphaFoldDB" id="A0A285VUG5"/>
<dbReference type="Pfam" id="PF00583">
    <property type="entry name" value="Acetyltransf_1"/>
    <property type="match status" value="1"/>
</dbReference>
<protein>
    <submittedName>
        <fullName evidence="2">Acetyltransferase (GNAT) family protein</fullName>
    </submittedName>
</protein>
<accession>A0A285VUG5</accession>
<keyword evidence="3" id="KW-1185">Reference proteome</keyword>